<feature type="domain" description="DUF7056" evidence="2">
    <location>
        <begin position="426"/>
        <end position="475"/>
    </location>
</feature>
<gene>
    <name evidence="3" type="ORF">GETHPA_25690</name>
</gene>
<feature type="transmembrane region" description="Helical" evidence="1">
    <location>
        <begin position="21"/>
        <end position="40"/>
    </location>
</feature>
<feature type="transmembrane region" description="Helical" evidence="1">
    <location>
        <begin position="246"/>
        <end position="267"/>
    </location>
</feature>
<organism evidence="3 4">
    <name type="scientific">Geothrix rubra</name>
    <dbReference type="NCBI Taxonomy" id="2927977"/>
    <lineage>
        <taxon>Bacteria</taxon>
        <taxon>Pseudomonadati</taxon>
        <taxon>Acidobacteriota</taxon>
        <taxon>Holophagae</taxon>
        <taxon>Holophagales</taxon>
        <taxon>Holophagaceae</taxon>
        <taxon>Geothrix</taxon>
    </lineage>
</organism>
<feature type="transmembrane region" description="Helical" evidence="1">
    <location>
        <begin position="273"/>
        <end position="290"/>
    </location>
</feature>
<evidence type="ECO:0000313" key="3">
    <source>
        <dbReference type="EMBL" id="GLH71036.1"/>
    </source>
</evidence>
<feature type="transmembrane region" description="Helical" evidence="1">
    <location>
        <begin position="186"/>
        <end position="203"/>
    </location>
</feature>
<name>A0ABQ5Q9K3_9BACT</name>
<keyword evidence="1" id="KW-0812">Transmembrane</keyword>
<dbReference type="Pfam" id="PF23158">
    <property type="entry name" value="DUF7056"/>
    <property type="match status" value="1"/>
</dbReference>
<dbReference type="EMBL" id="BSDD01000005">
    <property type="protein sequence ID" value="GLH71036.1"/>
    <property type="molecule type" value="Genomic_DNA"/>
</dbReference>
<feature type="transmembrane region" description="Helical" evidence="1">
    <location>
        <begin position="297"/>
        <end position="314"/>
    </location>
</feature>
<proteinExistence type="predicted"/>
<feature type="transmembrane region" description="Helical" evidence="1">
    <location>
        <begin position="92"/>
        <end position="111"/>
    </location>
</feature>
<keyword evidence="1" id="KW-0472">Membrane</keyword>
<evidence type="ECO:0000256" key="1">
    <source>
        <dbReference type="SAM" id="Phobius"/>
    </source>
</evidence>
<evidence type="ECO:0000313" key="4">
    <source>
        <dbReference type="Proteomes" id="UP001165089"/>
    </source>
</evidence>
<dbReference type="InterPro" id="IPR055484">
    <property type="entry name" value="DUF7056"/>
</dbReference>
<evidence type="ECO:0000259" key="2">
    <source>
        <dbReference type="Pfam" id="PF23158"/>
    </source>
</evidence>
<accession>A0ABQ5Q9K3</accession>
<comment type="caution">
    <text evidence="3">The sequence shown here is derived from an EMBL/GenBank/DDBJ whole genome shotgun (WGS) entry which is preliminary data.</text>
</comment>
<protein>
    <recommendedName>
        <fullName evidence="2">DUF7056 domain-containing protein</fullName>
    </recommendedName>
</protein>
<sequence length="570" mass="63088">MSSRRPVEPKDTERSTLVSSTVAAVWGLMLVLFAFVSWQARFVMDEFNLFQGLRSFSKHTLYQTLDPIKTVFGTELFRIANLASGSVGIMRAGRMLGLCATLATMAAILLISRELWPHARHRLLVLVSALSYSNLFEGAFSIRTDTVALTFAAGSLLFLVRSRRRRSHLVVSGSLMGLSFLCTQKAVYLLAAYFIALVVATWLDSGWRRALQDSLLFAGGWLAVFVGYAIYFGGTHGWRVITMVLLGPRFVLEGTAAFSGLGMFIYQTLTRNLIPYAISLAGLGIALARWKSAGFSIRVALIATVIVTILIFHHDQPWPYVFVWPQMLLSLWVIPLADWVAERRWLARDQAVLALTFLAALSLPRQVRYLNHTNAEQISVMVQAENLLEPGSTYFDGIGMIVDRDIAGDYPGWWWDTPTIARIRAALRSGNVSALQSVMDDHPKLWILNYRILIMSDVVQRMVAGGYVRISPNLLLSGVELNPGAPETPFACHWAGRYRLFNRHGGAVAGPVGLDGLAPAEVVSISPGLHRVRGPQSKEPLFLLPADTPVRNPLAPQGPVPDLFAEVYTY</sequence>
<feature type="transmembrane region" description="Helical" evidence="1">
    <location>
        <begin position="215"/>
        <end position="234"/>
    </location>
</feature>
<feature type="transmembrane region" description="Helical" evidence="1">
    <location>
        <begin position="320"/>
        <end position="341"/>
    </location>
</feature>
<reference evidence="3 4" key="1">
    <citation type="journal article" date="2023" name="Antonie Van Leeuwenhoek">
        <title>Mesoterricola silvestris gen. nov., sp. nov., Mesoterricola sediminis sp. nov., Geothrix oryzae sp. nov., Geothrix edaphica sp. nov., Geothrix rubra sp. nov., and Geothrix limicola sp. nov., six novel members of Acidobacteriota isolated from soils.</title>
        <authorList>
            <person name="Itoh H."/>
            <person name="Sugisawa Y."/>
            <person name="Mise K."/>
            <person name="Xu Z."/>
            <person name="Kuniyasu M."/>
            <person name="Ushijima N."/>
            <person name="Kawano K."/>
            <person name="Kobayashi E."/>
            <person name="Shiratori Y."/>
            <person name="Masuda Y."/>
            <person name="Senoo K."/>
        </authorList>
    </citation>
    <scope>NUCLEOTIDE SEQUENCE [LARGE SCALE GENOMIC DNA]</scope>
    <source>
        <strain evidence="3 4">Red803</strain>
    </source>
</reference>
<keyword evidence="4" id="KW-1185">Reference proteome</keyword>
<dbReference type="Proteomes" id="UP001165089">
    <property type="component" value="Unassembled WGS sequence"/>
</dbReference>
<feature type="transmembrane region" description="Helical" evidence="1">
    <location>
        <begin position="146"/>
        <end position="162"/>
    </location>
</feature>
<keyword evidence="1" id="KW-1133">Transmembrane helix</keyword>